<feature type="transmembrane region" description="Helical" evidence="9">
    <location>
        <begin position="90"/>
        <end position="111"/>
    </location>
</feature>
<dbReference type="Proteomes" id="UP000466794">
    <property type="component" value="Unassembled WGS sequence"/>
</dbReference>
<keyword evidence="4 9" id="KW-0812">Transmembrane</keyword>
<keyword evidence="5" id="KW-0249">Electron transport</keyword>
<keyword evidence="3" id="KW-1003">Cell membrane</keyword>
<dbReference type="Gene3D" id="1.20.950.20">
    <property type="entry name" value="Transmembrane di-heme cytochromes, Chain C"/>
    <property type="match status" value="1"/>
</dbReference>
<keyword evidence="12" id="KW-1185">Reference proteome</keyword>
<dbReference type="PANTHER" id="PTHR30598">
    <property type="entry name" value="NITRATE REDUCTASE PRIVATE CHAPERONE, REDOX ENZYME MATURATION PROTEIN REMP FAMILY"/>
    <property type="match status" value="1"/>
</dbReference>
<reference evidence="11 12" key="1">
    <citation type="submission" date="2019-12" db="EMBL/GenBank/DDBJ databases">
        <title>Nocardia sp. nov. ET3-3 isolated from soil.</title>
        <authorList>
            <person name="Kanchanasin P."/>
            <person name="Tanasupawat S."/>
            <person name="Yuki M."/>
            <person name="Kudo T."/>
        </authorList>
    </citation>
    <scope>NUCLEOTIDE SEQUENCE [LARGE SCALE GENOMIC DNA]</scope>
    <source>
        <strain evidence="11 12">ET3-3</strain>
    </source>
</reference>
<dbReference type="InterPro" id="IPR051936">
    <property type="entry name" value="Heme-iron_electron_transfer"/>
</dbReference>
<keyword evidence="8 9" id="KW-0472">Membrane</keyword>
<evidence type="ECO:0000256" key="8">
    <source>
        <dbReference type="ARBA" id="ARBA00023136"/>
    </source>
</evidence>
<dbReference type="Pfam" id="PF02665">
    <property type="entry name" value="Nitrate_red_gam"/>
    <property type="match status" value="2"/>
</dbReference>
<gene>
    <name evidence="11" type="ORF">GPX89_25360</name>
</gene>
<organism evidence="11 12">
    <name type="scientific">Nocardia terrae</name>
    <dbReference type="NCBI Taxonomy" id="2675851"/>
    <lineage>
        <taxon>Bacteria</taxon>
        <taxon>Bacillati</taxon>
        <taxon>Actinomycetota</taxon>
        <taxon>Actinomycetes</taxon>
        <taxon>Mycobacteriales</taxon>
        <taxon>Nocardiaceae</taxon>
        <taxon>Nocardia</taxon>
    </lineage>
</organism>
<dbReference type="InterPro" id="IPR023234">
    <property type="entry name" value="NarG-like_domain"/>
</dbReference>
<dbReference type="PANTHER" id="PTHR30598:SF3">
    <property type="entry name" value="RESPIRATORY NITRATE REDUCTASE 1 GAMMA CHAIN"/>
    <property type="match status" value="1"/>
</dbReference>
<keyword evidence="6 9" id="KW-1133">Transmembrane helix</keyword>
<dbReference type="GO" id="GO:0009055">
    <property type="term" value="F:electron transfer activity"/>
    <property type="evidence" value="ECO:0007669"/>
    <property type="project" value="TreeGrafter"/>
</dbReference>
<name>A0A7K1V1T2_9NOCA</name>
<dbReference type="GO" id="GO:0019645">
    <property type="term" value="P:anaerobic electron transport chain"/>
    <property type="evidence" value="ECO:0007669"/>
    <property type="project" value="TreeGrafter"/>
</dbReference>
<feature type="transmembrane region" description="Helical" evidence="9">
    <location>
        <begin position="6"/>
        <end position="26"/>
    </location>
</feature>
<protein>
    <recommendedName>
        <fullName evidence="10">NarG-like domain-containing protein</fullName>
    </recommendedName>
</protein>
<dbReference type="GO" id="GO:0008940">
    <property type="term" value="F:nitrate reductase activity"/>
    <property type="evidence" value="ECO:0007669"/>
    <property type="project" value="TreeGrafter"/>
</dbReference>
<comment type="subcellular location">
    <subcellularLocation>
        <location evidence="1">Cell membrane</location>
        <topology evidence="1">Multi-pass membrane protein</topology>
    </subcellularLocation>
</comment>
<evidence type="ECO:0000313" key="12">
    <source>
        <dbReference type="Proteomes" id="UP000466794"/>
    </source>
</evidence>
<feature type="transmembrane region" description="Helical" evidence="9">
    <location>
        <begin position="183"/>
        <end position="207"/>
    </location>
</feature>
<dbReference type="GO" id="GO:0005886">
    <property type="term" value="C:plasma membrane"/>
    <property type="evidence" value="ECO:0007669"/>
    <property type="project" value="UniProtKB-SubCell"/>
</dbReference>
<evidence type="ECO:0000256" key="9">
    <source>
        <dbReference type="SAM" id="Phobius"/>
    </source>
</evidence>
<keyword evidence="7" id="KW-0560">Oxidoreductase</keyword>
<feature type="domain" description="NarG-like" evidence="10">
    <location>
        <begin position="7"/>
        <end position="33"/>
    </location>
</feature>
<evidence type="ECO:0000313" key="11">
    <source>
        <dbReference type="EMBL" id="MVU80565.1"/>
    </source>
</evidence>
<dbReference type="EMBL" id="WRPP01000005">
    <property type="protein sequence ID" value="MVU80565.1"/>
    <property type="molecule type" value="Genomic_DNA"/>
</dbReference>
<dbReference type="AlphaFoldDB" id="A0A7K1V1T2"/>
<feature type="domain" description="NarG-like" evidence="10">
    <location>
        <begin position="91"/>
        <end position="212"/>
    </location>
</feature>
<evidence type="ECO:0000256" key="7">
    <source>
        <dbReference type="ARBA" id="ARBA00023002"/>
    </source>
</evidence>
<evidence type="ECO:0000256" key="4">
    <source>
        <dbReference type="ARBA" id="ARBA00022692"/>
    </source>
</evidence>
<proteinExistence type="predicted"/>
<sequence length="227" mass="24664">MAGMVVTLWVVLPYVAVVSCVIGHVWRYRLDGFLGCLYGPHVDLAQRFGIRALRVGMPTVAAMRVVEMVVSGPHSRPGPGIRIVLEATQLVAVPLTIIGAVLVLIPPLIAADGRARVTPLDRMTMPLLVAALVSAVLVTFDANSSDVHYRTAETLFTWARSLVTLHPDPQVMRHAPLIYQARGLVLVLIIAVWPYTRLAGVLAVPALRVLRQFENGSAERYPSAPIV</sequence>
<dbReference type="GO" id="GO:0020037">
    <property type="term" value="F:heme binding"/>
    <property type="evidence" value="ECO:0007669"/>
    <property type="project" value="TreeGrafter"/>
</dbReference>
<evidence type="ECO:0000256" key="2">
    <source>
        <dbReference type="ARBA" id="ARBA00022448"/>
    </source>
</evidence>
<evidence type="ECO:0000259" key="10">
    <source>
        <dbReference type="Pfam" id="PF02665"/>
    </source>
</evidence>
<feature type="transmembrane region" description="Helical" evidence="9">
    <location>
        <begin position="123"/>
        <end position="140"/>
    </location>
</feature>
<evidence type="ECO:0000256" key="1">
    <source>
        <dbReference type="ARBA" id="ARBA00004651"/>
    </source>
</evidence>
<evidence type="ECO:0000256" key="3">
    <source>
        <dbReference type="ARBA" id="ARBA00022475"/>
    </source>
</evidence>
<dbReference type="SUPFAM" id="SSF103501">
    <property type="entry name" value="Respiratory nitrate reductase 1 gamma chain"/>
    <property type="match status" value="1"/>
</dbReference>
<accession>A0A7K1V1T2</accession>
<keyword evidence="2" id="KW-0813">Transport</keyword>
<comment type="caution">
    <text evidence="11">The sequence shown here is derived from an EMBL/GenBank/DDBJ whole genome shotgun (WGS) entry which is preliminary data.</text>
</comment>
<evidence type="ECO:0000256" key="6">
    <source>
        <dbReference type="ARBA" id="ARBA00022989"/>
    </source>
</evidence>
<dbReference type="InterPro" id="IPR036197">
    <property type="entry name" value="NarG-like_sf"/>
</dbReference>
<evidence type="ECO:0000256" key="5">
    <source>
        <dbReference type="ARBA" id="ARBA00022982"/>
    </source>
</evidence>